<dbReference type="EMBL" id="BOMV01000107">
    <property type="protein sequence ID" value="GIF01587.1"/>
    <property type="molecule type" value="Genomic_DNA"/>
</dbReference>
<keyword evidence="2" id="KW-1185">Reference proteome</keyword>
<dbReference type="RefSeq" id="WP_203790396.1">
    <property type="nucleotide sequence ID" value="NZ_BOMV01000107.1"/>
</dbReference>
<organism evidence="1 2">
    <name type="scientific">Paractinoplanes rishiriensis</name>
    <dbReference type="NCBI Taxonomy" id="1050105"/>
    <lineage>
        <taxon>Bacteria</taxon>
        <taxon>Bacillati</taxon>
        <taxon>Actinomycetota</taxon>
        <taxon>Actinomycetes</taxon>
        <taxon>Micromonosporales</taxon>
        <taxon>Micromonosporaceae</taxon>
        <taxon>Paractinoplanes</taxon>
    </lineage>
</organism>
<dbReference type="AlphaFoldDB" id="A0A919MVM7"/>
<dbReference type="Proteomes" id="UP000636960">
    <property type="component" value="Unassembled WGS sequence"/>
</dbReference>
<accession>A0A919MVM7</accession>
<sequence>MSVTAAIDALRHDAAVWDQVSQVTRRAGQEAGALSLHESLLSWASVPTGLLATYAQIQQKTVTLLDEATAVYREVSTALDKVAHAYELSDTNAASQLKGVWDVRE</sequence>
<evidence type="ECO:0000313" key="2">
    <source>
        <dbReference type="Proteomes" id="UP000636960"/>
    </source>
</evidence>
<protein>
    <recommendedName>
        <fullName evidence="3">Excreted virulence factor EspC (Type VII ESX diderm)</fullName>
    </recommendedName>
</protein>
<reference evidence="1" key="1">
    <citation type="submission" date="2021-01" db="EMBL/GenBank/DDBJ databases">
        <title>Whole genome shotgun sequence of Actinoplanes rishiriensis NBRC 108556.</title>
        <authorList>
            <person name="Komaki H."/>
            <person name="Tamura T."/>
        </authorList>
    </citation>
    <scope>NUCLEOTIDE SEQUENCE</scope>
    <source>
        <strain evidence="1">NBRC 108556</strain>
    </source>
</reference>
<name>A0A919MVM7_9ACTN</name>
<comment type="caution">
    <text evidence="1">The sequence shown here is derived from an EMBL/GenBank/DDBJ whole genome shotgun (WGS) entry which is preliminary data.</text>
</comment>
<evidence type="ECO:0000313" key="1">
    <source>
        <dbReference type="EMBL" id="GIF01587.1"/>
    </source>
</evidence>
<evidence type="ECO:0008006" key="3">
    <source>
        <dbReference type="Google" id="ProtNLM"/>
    </source>
</evidence>
<proteinExistence type="predicted"/>
<gene>
    <name evidence="1" type="ORF">Ari01nite_90510</name>
</gene>